<comment type="caution">
    <text evidence="2">The sequence shown here is derived from an EMBL/GenBank/DDBJ whole genome shotgun (WGS) entry which is preliminary data.</text>
</comment>
<dbReference type="InParanoid" id="A0A3A9JVQ9"/>
<dbReference type="Proteomes" id="UP000278036">
    <property type="component" value="Unassembled WGS sequence"/>
</dbReference>
<evidence type="ECO:0000313" key="3">
    <source>
        <dbReference type="EMBL" id="RMI25031.1"/>
    </source>
</evidence>
<sequence>MQHHRSIGTTSLVALMAAHRQAQPKPLQSGALRRDPAGLPLDPREIDRIAEQLWQAEAVSDRPTRASV</sequence>
<dbReference type="EMBL" id="RFLX01000006">
    <property type="protein sequence ID" value="RMI25031.1"/>
    <property type="molecule type" value="Genomic_DNA"/>
</dbReference>
<feature type="region of interest" description="Disordered" evidence="1">
    <location>
        <begin position="20"/>
        <end position="42"/>
    </location>
</feature>
<evidence type="ECO:0000256" key="1">
    <source>
        <dbReference type="SAM" id="MobiDB-lite"/>
    </source>
</evidence>
<reference evidence="2 5" key="1">
    <citation type="submission" date="2018-09" db="EMBL/GenBank/DDBJ databases">
        <title>Roseomonas sp. nov., isolated from feces of Tibetan antelopes in the Qinghai-Tibet plateau, China.</title>
        <authorList>
            <person name="Tian Z."/>
        </authorList>
    </citation>
    <scope>NUCLEOTIDE SEQUENCE [LARGE SCALE GENOMIC DNA]</scope>
    <source>
        <strain evidence="3 4">Z23</strain>
        <strain evidence="2 5">Z24</strain>
    </source>
</reference>
<organism evidence="2 5">
    <name type="scientific">Teichococcus wenyumeiae</name>
    <dbReference type="NCBI Taxonomy" id="2478470"/>
    <lineage>
        <taxon>Bacteria</taxon>
        <taxon>Pseudomonadati</taxon>
        <taxon>Pseudomonadota</taxon>
        <taxon>Alphaproteobacteria</taxon>
        <taxon>Acetobacterales</taxon>
        <taxon>Roseomonadaceae</taxon>
        <taxon>Roseomonas</taxon>
    </lineage>
</organism>
<keyword evidence="4" id="KW-1185">Reference proteome</keyword>
<dbReference type="Proteomes" id="UP000274097">
    <property type="component" value="Unassembled WGS sequence"/>
</dbReference>
<gene>
    <name evidence="2" type="ORF">D6Z83_07190</name>
    <name evidence="3" type="ORF">EBE87_10430</name>
</gene>
<dbReference type="RefSeq" id="WP_120637650.1">
    <property type="nucleotide sequence ID" value="NZ_RAQU01000029.1"/>
</dbReference>
<dbReference type="EMBL" id="RAQU01000029">
    <property type="protein sequence ID" value="RKK04898.1"/>
    <property type="molecule type" value="Genomic_DNA"/>
</dbReference>
<accession>A0A3A9JVQ9</accession>
<dbReference type="AlphaFoldDB" id="A0A3A9JVQ9"/>
<evidence type="ECO:0000313" key="5">
    <source>
        <dbReference type="Proteomes" id="UP000278036"/>
    </source>
</evidence>
<proteinExistence type="predicted"/>
<feature type="compositionally biased region" description="Basic and acidic residues" evidence="1">
    <location>
        <begin position="32"/>
        <end position="42"/>
    </location>
</feature>
<evidence type="ECO:0000313" key="2">
    <source>
        <dbReference type="EMBL" id="RKK04898.1"/>
    </source>
</evidence>
<protein>
    <submittedName>
        <fullName evidence="2">Uncharacterized protein</fullName>
    </submittedName>
</protein>
<evidence type="ECO:0000313" key="4">
    <source>
        <dbReference type="Proteomes" id="UP000274097"/>
    </source>
</evidence>
<name>A0A3A9JVQ9_9PROT</name>